<evidence type="ECO:0000313" key="1">
    <source>
        <dbReference type="EMBL" id="KAK3335361.1"/>
    </source>
</evidence>
<protein>
    <submittedName>
        <fullName evidence="1">Uncharacterized protein</fullName>
    </submittedName>
</protein>
<keyword evidence="2" id="KW-1185">Reference proteome</keyword>
<gene>
    <name evidence="1" type="ORF">B0T19DRAFT_406208</name>
</gene>
<proteinExistence type="predicted"/>
<dbReference type="EMBL" id="JAUEPO010000001">
    <property type="protein sequence ID" value="KAK3335361.1"/>
    <property type="molecule type" value="Genomic_DNA"/>
</dbReference>
<organism evidence="1 2">
    <name type="scientific">Cercophora scortea</name>
    <dbReference type="NCBI Taxonomy" id="314031"/>
    <lineage>
        <taxon>Eukaryota</taxon>
        <taxon>Fungi</taxon>
        <taxon>Dikarya</taxon>
        <taxon>Ascomycota</taxon>
        <taxon>Pezizomycotina</taxon>
        <taxon>Sordariomycetes</taxon>
        <taxon>Sordariomycetidae</taxon>
        <taxon>Sordariales</taxon>
        <taxon>Lasiosphaeriaceae</taxon>
        <taxon>Cercophora</taxon>
    </lineage>
</organism>
<reference evidence="1" key="1">
    <citation type="journal article" date="2023" name="Mol. Phylogenet. Evol.">
        <title>Genome-scale phylogeny and comparative genomics of the fungal order Sordariales.</title>
        <authorList>
            <person name="Hensen N."/>
            <person name="Bonometti L."/>
            <person name="Westerberg I."/>
            <person name="Brannstrom I.O."/>
            <person name="Guillou S."/>
            <person name="Cros-Aarteil S."/>
            <person name="Calhoun S."/>
            <person name="Haridas S."/>
            <person name="Kuo A."/>
            <person name="Mondo S."/>
            <person name="Pangilinan J."/>
            <person name="Riley R."/>
            <person name="LaButti K."/>
            <person name="Andreopoulos B."/>
            <person name="Lipzen A."/>
            <person name="Chen C."/>
            <person name="Yan M."/>
            <person name="Daum C."/>
            <person name="Ng V."/>
            <person name="Clum A."/>
            <person name="Steindorff A."/>
            <person name="Ohm R.A."/>
            <person name="Martin F."/>
            <person name="Silar P."/>
            <person name="Natvig D.O."/>
            <person name="Lalanne C."/>
            <person name="Gautier V."/>
            <person name="Ament-Velasquez S.L."/>
            <person name="Kruys A."/>
            <person name="Hutchinson M.I."/>
            <person name="Powell A.J."/>
            <person name="Barry K."/>
            <person name="Miller A.N."/>
            <person name="Grigoriev I.V."/>
            <person name="Debuchy R."/>
            <person name="Gladieux P."/>
            <person name="Hiltunen Thoren M."/>
            <person name="Johannesson H."/>
        </authorList>
    </citation>
    <scope>NUCLEOTIDE SEQUENCE</scope>
    <source>
        <strain evidence="1">SMH4131-1</strain>
    </source>
</reference>
<evidence type="ECO:0000313" key="2">
    <source>
        <dbReference type="Proteomes" id="UP001286456"/>
    </source>
</evidence>
<sequence>MMPMLFGLGICWYCPPSPLPLPLWLSCGIQSGSFACVHTRSSTHAHTHTRTRYFFAKQLGLAVAFSSSAWVALSKHSPWAPVQAELRIFIFFTLTPTTTTFKPPGRLLSIPRVLRKLSGFSFFFEFFFSPLPYPNIDTRRSTVGFFPYSAFAYRTWG</sequence>
<dbReference type="Proteomes" id="UP001286456">
    <property type="component" value="Unassembled WGS sequence"/>
</dbReference>
<comment type="caution">
    <text evidence="1">The sequence shown here is derived from an EMBL/GenBank/DDBJ whole genome shotgun (WGS) entry which is preliminary data.</text>
</comment>
<reference evidence="1" key="2">
    <citation type="submission" date="2023-06" db="EMBL/GenBank/DDBJ databases">
        <authorList>
            <consortium name="Lawrence Berkeley National Laboratory"/>
            <person name="Haridas S."/>
            <person name="Hensen N."/>
            <person name="Bonometti L."/>
            <person name="Westerberg I."/>
            <person name="Brannstrom I.O."/>
            <person name="Guillou S."/>
            <person name="Cros-Aarteil S."/>
            <person name="Calhoun S."/>
            <person name="Kuo A."/>
            <person name="Mondo S."/>
            <person name="Pangilinan J."/>
            <person name="Riley R."/>
            <person name="Labutti K."/>
            <person name="Andreopoulos B."/>
            <person name="Lipzen A."/>
            <person name="Chen C."/>
            <person name="Yanf M."/>
            <person name="Daum C."/>
            <person name="Ng V."/>
            <person name="Clum A."/>
            <person name="Steindorff A."/>
            <person name="Ohm R."/>
            <person name="Martin F."/>
            <person name="Silar P."/>
            <person name="Natvig D."/>
            <person name="Lalanne C."/>
            <person name="Gautier V."/>
            <person name="Ament-Velasquez S.L."/>
            <person name="Kruys A."/>
            <person name="Hutchinson M.I."/>
            <person name="Powell A.J."/>
            <person name="Barry K."/>
            <person name="Miller A.N."/>
            <person name="Grigoriev I.V."/>
            <person name="Debuchy R."/>
            <person name="Gladieux P."/>
            <person name="Thoren M.H."/>
            <person name="Johannesson H."/>
        </authorList>
    </citation>
    <scope>NUCLEOTIDE SEQUENCE</scope>
    <source>
        <strain evidence="1">SMH4131-1</strain>
    </source>
</reference>
<dbReference type="AlphaFoldDB" id="A0AAE0J344"/>
<name>A0AAE0J344_9PEZI</name>
<accession>A0AAE0J344</accession>